<evidence type="ECO:0000256" key="3">
    <source>
        <dbReference type="ARBA" id="ARBA00022741"/>
    </source>
</evidence>
<feature type="domain" description="ABC transporter" evidence="5">
    <location>
        <begin position="4"/>
        <end position="234"/>
    </location>
</feature>
<evidence type="ECO:0000256" key="2">
    <source>
        <dbReference type="ARBA" id="ARBA00022448"/>
    </source>
</evidence>
<dbReference type="Proteomes" id="UP000215377">
    <property type="component" value="Unassembled WGS sequence"/>
</dbReference>
<keyword evidence="2" id="KW-0813">Transport</keyword>
<evidence type="ECO:0000313" key="6">
    <source>
        <dbReference type="EMBL" id="OWU73652.1"/>
    </source>
</evidence>
<sequence length="255" mass="27576">MSDITLSDVGMMFDIGHRKITALRGIDAVLPSGSFTALIGPSGCGKSTLLRLIADVLAPTSGEIRIGDHAPDAARKRHEIGFVFQDPTLLPWRSVVENIRLPVEVAGQPAARQPEELVELVGLKGFEQARPAQLSGGMQQRVAIARALALSPKVLLMDEPFGALDEITRQKMNIELLNIWRETGTTAVLVTHSISEAVFMADRVLVLSANPGQVADRIDIDLPRPRALDLMQDPAFHAHENAVRAALFSGERTAA</sequence>
<comment type="similarity">
    <text evidence="1">Belongs to the ABC transporter superfamily.</text>
</comment>
<comment type="caution">
    <text evidence="6">The sequence shown here is derived from an EMBL/GenBank/DDBJ whole genome shotgun (WGS) entry which is preliminary data.</text>
</comment>
<dbReference type="EMBL" id="AQQR01000004">
    <property type="protein sequence ID" value="OWU73652.1"/>
    <property type="molecule type" value="Genomic_DNA"/>
</dbReference>
<evidence type="ECO:0000256" key="1">
    <source>
        <dbReference type="ARBA" id="ARBA00005417"/>
    </source>
</evidence>
<evidence type="ECO:0000256" key="4">
    <source>
        <dbReference type="ARBA" id="ARBA00022840"/>
    </source>
</evidence>
<dbReference type="InterPro" id="IPR003439">
    <property type="entry name" value="ABC_transporter-like_ATP-bd"/>
</dbReference>
<dbReference type="InterPro" id="IPR017871">
    <property type="entry name" value="ABC_transporter-like_CS"/>
</dbReference>
<dbReference type="InterPro" id="IPR003593">
    <property type="entry name" value="AAA+_ATPase"/>
</dbReference>
<dbReference type="InterPro" id="IPR050166">
    <property type="entry name" value="ABC_transporter_ATP-bind"/>
</dbReference>
<dbReference type="AlphaFoldDB" id="A0A225NIG1"/>
<keyword evidence="3" id="KW-0547">Nucleotide-binding</keyword>
<evidence type="ECO:0000313" key="7">
    <source>
        <dbReference type="Proteomes" id="UP000215377"/>
    </source>
</evidence>
<proteinExistence type="inferred from homology"/>
<dbReference type="Gene3D" id="3.40.50.300">
    <property type="entry name" value="P-loop containing nucleotide triphosphate hydrolases"/>
    <property type="match status" value="1"/>
</dbReference>
<dbReference type="PANTHER" id="PTHR42788:SF13">
    <property type="entry name" value="ALIPHATIC SULFONATES IMPORT ATP-BINDING PROTEIN SSUB"/>
    <property type="match status" value="1"/>
</dbReference>
<keyword evidence="4" id="KW-0067">ATP-binding</keyword>
<dbReference type="RefSeq" id="WP_088650387.1">
    <property type="nucleotide sequence ID" value="NZ_AQQR01000004.1"/>
</dbReference>
<dbReference type="PROSITE" id="PS00211">
    <property type="entry name" value="ABC_TRANSPORTER_1"/>
    <property type="match status" value="1"/>
</dbReference>
<dbReference type="OrthoDB" id="9802264at2"/>
<dbReference type="Pfam" id="PF00005">
    <property type="entry name" value="ABC_tran"/>
    <property type="match status" value="1"/>
</dbReference>
<dbReference type="PANTHER" id="PTHR42788">
    <property type="entry name" value="TAURINE IMPORT ATP-BINDING PROTEIN-RELATED"/>
    <property type="match status" value="1"/>
</dbReference>
<name>A0A225NIG1_9RHOB</name>
<keyword evidence="7" id="KW-1185">Reference proteome</keyword>
<evidence type="ECO:0000259" key="5">
    <source>
        <dbReference type="PROSITE" id="PS50893"/>
    </source>
</evidence>
<accession>A0A225NIG1</accession>
<dbReference type="SUPFAM" id="SSF52540">
    <property type="entry name" value="P-loop containing nucleoside triphosphate hydrolases"/>
    <property type="match status" value="1"/>
</dbReference>
<dbReference type="PROSITE" id="PS50893">
    <property type="entry name" value="ABC_TRANSPORTER_2"/>
    <property type="match status" value="1"/>
</dbReference>
<protein>
    <recommendedName>
        <fullName evidence="5">ABC transporter domain-containing protein</fullName>
    </recommendedName>
</protein>
<reference evidence="6 7" key="1">
    <citation type="submission" date="2013-04" db="EMBL/GenBank/DDBJ databases">
        <title>Oceanicola sp. 22II1-22F33 Genome Sequencing.</title>
        <authorList>
            <person name="Lai Q."/>
            <person name="Li G."/>
            <person name="Shao Z."/>
        </authorList>
    </citation>
    <scope>NUCLEOTIDE SEQUENCE [LARGE SCALE GENOMIC DNA]</scope>
    <source>
        <strain evidence="6 7">22II1-22F33</strain>
    </source>
</reference>
<organism evidence="6 7">
    <name type="scientific">Marinibacterium profundimaris</name>
    <dbReference type="NCBI Taxonomy" id="1679460"/>
    <lineage>
        <taxon>Bacteria</taxon>
        <taxon>Pseudomonadati</taxon>
        <taxon>Pseudomonadota</taxon>
        <taxon>Alphaproteobacteria</taxon>
        <taxon>Rhodobacterales</taxon>
        <taxon>Paracoccaceae</taxon>
        <taxon>Marinibacterium</taxon>
    </lineage>
</organism>
<gene>
    <name evidence="6" type="ORF">ATO3_13530</name>
</gene>
<dbReference type="CDD" id="cd03293">
    <property type="entry name" value="ABC_NrtD_SsuB_transporters"/>
    <property type="match status" value="1"/>
</dbReference>
<dbReference type="GO" id="GO:0016887">
    <property type="term" value="F:ATP hydrolysis activity"/>
    <property type="evidence" value="ECO:0007669"/>
    <property type="project" value="InterPro"/>
</dbReference>
<dbReference type="InterPro" id="IPR027417">
    <property type="entry name" value="P-loop_NTPase"/>
</dbReference>
<dbReference type="SMART" id="SM00382">
    <property type="entry name" value="AAA"/>
    <property type="match status" value="1"/>
</dbReference>
<dbReference type="GO" id="GO:0005524">
    <property type="term" value="F:ATP binding"/>
    <property type="evidence" value="ECO:0007669"/>
    <property type="project" value="UniProtKB-KW"/>
</dbReference>